<dbReference type="InterPro" id="IPR014009">
    <property type="entry name" value="PIK_FAT"/>
</dbReference>
<evidence type="ECO:0000256" key="13">
    <source>
        <dbReference type="ARBA" id="ARBA00023242"/>
    </source>
</evidence>
<feature type="domain" description="PI3K/PI4K catalytic" evidence="20">
    <location>
        <begin position="2052"/>
        <end position="2368"/>
    </location>
</feature>
<name>A0A286UNB0_9AGAM</name>
<evidence type="ECO:0000259" key="22">
    <source>
        <dbReference type="PROSITE" id="PS51190"/>
    </source>
</evidence>
<dbReference type="CDD" id="cd00892">
    <property type="entry name" value="PIKKc_ATR"/>
    <property type="match status" value="1"/>
</dbReference>
<evidence type="ECO:0000256" key="17">
    <source>
        <dbReference type="ARBA" id="ARBA00033001"/>
    </source>
</evidence>
<evidence type="ECO:0000256" key="15">
    <source>
        <dbReference type="ARBA" id="ARBA00029679"/>
    </source>
</evidence>
<dbReference type="PANTHER" id="PTHR11139:SF125">
    <property type="entry name" value="SERINE_THREONINE-PROTEIN KINASE MEC1"/>
    <property type="match status" value="1"/>
</dbReference>
<evidence type="ECO:0000256" key="8">
    <source>
        <dbReference type="ARBA" id="ARBA00022763"/>
    </source>
</evidence>
<dbReference type="Pfam" id="PF25030">
    <property type="entry name" value="M-HEAT_ATR"/>
    <property type="match status" value="1"/>
</dbReference>
<feature type="domain" description="FATC" evidence="22">
    <location>
        <begin position="2374"/>
        <end position="2415"/>
    </location>
</feature>
<dbReference type="EC" id="2.7.11.1" evidence="3"/>
<evidence type="ECO:0000256" key="3">
    <source>
        <dbReference type="ARBA" id="ARBA00012513"/>
    </source>
</evidence>
<accession>A0A286UNB0</accession>
<dbReference type="PROSITE" id="PS51189">
    <property type="entry name" value="FAT"/>
    <property type="match status" value="1"/>
</dbReference>
<dbReference type="InterPro" id="IPR003151">
    <property type="entry name" value="PIK-rel_kinase_FAT"/>
</dbReference>
<comment type="subcellular location">
    <subcellularLocation>
        <location evidence="1">Nucleus</location>
    </subcellularLocation>
</comment>
<dbReference type="SUPFAM" id="SSF56112">
    <property type="entry name" value="Protein kinase-like (PK-like)"/>
    <property type="match status" value="1"/>
</dbReference>
<evidence type="ECO:0000256" key="18">
    <source>
        <dbReference type="ARBA" id="ARBA00047899"/>
    </source>
</evidence>
<evidence type="ECO:0000256" key="12">
    <source>
        <dbReference type="ARBA" id="ARBA00023204"/>
    </source>
</evidence>
<dbReference type="SUPFAM" id="SSF48371">
    <property type="entry name" value="ARM repeat"/>
    <property type="match status" value="1"/>
</dbReference>
<organism evidence="23 24">
    <name type="scientific">Pyrrhoderma noxium</name>
    <dbReference type="NCBI Taxonomy" id="2282107"/>
    <lineage>
        <taxon>Eukaryota</taxon>
        <taxon>Fungi</taxon>
        <taxon>Dikarya</taxon>
        <taxon>Basidiomycota</taxon>
        <taxon>Agaricomycotina</taxon>
        <taxon>Agaricomycetes</taxon>
        <taxon>Hymenochaetales</taxon>
        <taxon>Hymenochaetaceae</taxon>
        <taxon>Pyrrhoderma</taxon>
    </lineage>
</organism>
<dbReference type="GO" id="GO:0004674">
    <property type="term" value="F:protein serine/threonine kinase activity"/>
    <property type="evidence" value="ECO:0007669"/>
    <property type="project" value="UniProtKB-KW"/>
</dbReference>
<comment type="similarity">
    <text evidence="2">Belongs to the PI3/PI4-kinase family. ATM subfamily.</text>
</comment>
<dbReference type="Pfam" id="PF00454">
    <property type="entry name" value="PI3_PI4_kinase"/>
    <property type="match status" value="1"/>
</dbReference>
<gene>
    <name evidence="23" type="ORF">PNOK_0367700</name>
</gene>
<keyword evidence="12" id="KW-0234">DNA repair</keyword>
<keyword evidence="10" id="KW-0067">ATP-binding</keyword>
<dbReference type="PROSITE" id="PS50290">
    <property type="entry name" value="PI3_4_KINASE_3"/>
    <property type="match status" value="1"/>
</dbReference>
<dbReference type="OrthoDB" id="381190at2759"/>
<keyword evidence="9 23" id="KW-0418">Kinase</keyword>
<dbReference type="GO" id="GO:0006281">
    <property type="term" value="P:DNA repair"/>
    <property type="evidence" value="ECO:0007669"/>
    <property type="project" value="UniProtKB-KW"/>
</dbReference>
<dbReference type="InterPro" id="IPR056802">
    <property type="entry name" value="ATR-like_M-HEAT"/>
</dbReference>
<dbReference type="InterPro" id="IPR011990">
    <property type="entry name" value="TPR-like_helical_dom_sf"/>
</dbReference>
<keyword evidence="11" id="KW-0156">Chromatin regulator</keyword>
<dbReference type="GO" id="GO:0005634">
    <property type="term" value="C:nucleus"/>
    <property type="evidence" value="ECO:0007669"/>
    <property type="project" value="UniProtKB-SubCell"/>
</dbReference>
<dbReference type="InterPro" id="IPR058681">
    <property type="entry name" value="HEAT_MEC1_N"/>
</dbReference>
<sequence length="2415" mass="274643">MMTSVQADVSSIYSVLDEITSPDELIYYLQTFVAKRENERIPASEKRSWLSFLDTLSVNFIQTFPKSKLSNWDALDEKRRLCIITLEAIRWTANHVDEIFRDKDNHSLTILWRLLNLLTTLQTWTSLHSIDTSDDNTPISLRKRVLEVLRQVFKGFTFATIDSIVCKYILDNCIASANQLLTSLSTTTWPMEHTFIDLSPLSEPGELNCVSNIELLDASELYLALSDTVHIAALCFEARKYTSSAPAYASREILFVSRRLLEELVSSDTTGNPATRVVALASLAQSIKYLDGPTVIGDDILSSVFTNLLVFRLRTGPKADWRTFDEAMNDLCKDKRIKLYPGSSCLLILELILQENTDGMGELIIETSRSALTSTIKTLDKRTLESINSLIKTKDLDSQFQALADVIDSISPLASPGLNEKMEVEANGQNLENFSWRQRVADFIQQRIFTLDQLDAFSEDGSDEEYLTVVLEQVTERLTGPSSDYSPEDRLKLIIALKEFVCTLSHPGKDTCANPENSRLPLSLIPTYRECLSYLQSTPDHDVNPVLLRAAQNTLAACLKHHNRMLDIGDKSVADVIRRGLRNPDRSTRLAAGRALIEYIQLLQSSGVSNDTQLNYIFRLINQHMKSKEAALKETTLITIGLLGKTSHQETLGKCLLWLFEALDQRNVLLRSQAYMQLVHLATYHNKTPYQLVSPYLREISIYIISLLPHYPEPLVETCRFLSKSTGEFLTATSKYIMPELFAKCNSSSLDYINNVLGGSIPTLYINSAPEVLTHIFLLEEPRECTMALNFLVELLNSESNKERISLLLVIKSSMTVLLAKLVITMGNSDVYLVRRAKEGLLRVEKCLADSRKPSKRGLRVFLRKNLMGIVTTLIDLLHDAYGRKSNEEKRVAMLGLNALIKEVGSSISTAAPQVMAILQSTVYIRPLTKSALQTWYSFLTSLTPDDLGPHVGPTSAVLVSLWPSLEPEERSLAKQAISYFLVDVFEEIGVYTEDIVNLSSIPELNQICKKKNWIRTNAPASSRLDNILNHIMASNSAVAEHALDDLRSFMLYEHADFTHNLTSGDTFDPLVGRMMRILLSVLRRDGENAEKLRLLSYQCLGILGAADPDRFDLPYKDANMVVLYNYTREEESIRFAMHLIADILVGVYRSTTDMTYQNQLAFAIQELMKFCQFGPELVSENRRPLPMKVINRWKSLPKHVLETVAPLLDGRFALSANDSGPVTEHPVYTHQKTYRDWIQTWTEYLISRVRGEMAKAIFDVLKLVVRNVSVAHVLLPHIVLNIFISGEDSDVQKIVSEFSVILEDVASHSSNSSADKRTLSAQAVFMLMDHLNKWLRIKRQLANQMKSDPDGKTSKSRLRIEEILGETELEIARVDSILASINQVLVAKAAFQSRAYARSLMNFEKQIVSMGKKSSDDVQVYYEKLHEIYAHLDEPDGMEGVSNLITFPSIEHQIRQHESTGRWTSAQSCWEVRLQQSPDKLDYHLGLLRCLRNLGHYDSLRTHIQGVLVRNPGWEAALTGYRVEGAWMSGDWDTVQQLVNKRCESDAWELDIAELLLSLRSSDESRFTETIASVRQRLGAPIFATGESGGYRRAYDSILKLHLVQDIEIVRNAISKVREDQTKTQTLPDLFALLSRRLDSTLPTFRTREPLLSVHRATYSLSSIATAYFKKAIGTAWLESAKLSRKAGHLQSAYSAVLQAQECQAPFPFYQKAKIVRTSGEPLRALHELENALKLSDERRLLLTKGVLDLTEDIKVDADEQRRLLAKAKLLCTRWKDESDRFDTNTIIKEFVTLMREFSEVESVHFRSGHFQDEYYKTMNERDLKERGPKITLFTLRAFLRTVKLGSKYAYQAIPRLLTLWLDLGEDPTISKEDSYRSMNEEMERAIFEIPVYKWMVAFPQIVSRVEHINTRVFNIIQKLIVTIILEYPQQALWLFISTRNSTRQLRRTRGKYILDLCSNNPRSQGSKVAGLVEASKKMADELLQLCNVPITDLKKKKYTLEGLNPNLAKLTPSPLIIPLQESMTVSLPPTSSSESRHQPFPSDAPTIVAFHNDVEVMLSLARPRKLTLDGSDGQKYTFLGKPKDDLRKDARLMEFNSIINKLLKRNSESRRRQLRIRTYSVITLNETCGFLQWVPNTKPIRPILLKYYQDRGIQAWGGFIENFFKEMEKVKEDRAAKSQFESRLLAKIPPIFHEWFLDTFPEPTTWLACRHAYGRTAAVMSMVGFILGLGDRHLENILVDVTTGDVVHVDFNCLFEKGKLLEVPERVPFRLTQNMVDALGVTGVEGVFRIASELSLQLLRDNKDILMSVLDTFIHDPLVEWIADQKKQQLMLEKAAKRKGQQYVNQVTVNWRQLGRKTLEDIEKKLRGLYSRDLNRPNAIKEIETSNLVQILIEESTDNKNLARMYSGWAPMH</sequence>
<dbReference type="FunCoup" id="A0A286UNB0">
    <property type="interactions" value="533"/>
</dbReference>
<dbReference type="InterPro" id="IPR036940">
    <property type="entry name" value="PI3/4_kinase_cat_sf"/>
</dbReference>
<comment type="caution">
    <text evidence="23">The sequence shown here is derived from an EMBL/GenBank/DDBJ whole genome shotgun (WGS) entry which is preliminary data.</text>
</comment>
<dbReference type="InterPro" id="IPR016024">
    <property type="entry name" value="ARM-type_fold"/>
</dbReference>
<evidence type="ECO:0000256" key="19">
    <source>
        <dbReference type="ARBA" id="ARBA00048679"/>
    </source>
</evidence>
<dbReference type="Gene3D" id="3.30.1010.10">
    <property type="entry name" value="Phosphatidylinositol 3-kinase Catalytic Subunit, Chain A, domain 4"/>
    <property type="match status" value="1"/>
</dbReference>
<dbReference type="InterPro" id="IPR057564">
    <property type="entry name" value="HEAT_ATR"/>
</dbReference>
<dbReference type="InterPro" id="IPR003152">
    <property type="entry name" value="FATC_dom"/>
</dbReference>
<evidence type="ECO:0000256" key="10">
    <source>
        <dbReference type="ARBA" id="ARBA00022840"/>
    </source>
</evidence>
<dbReference type="InterPro" id="IPR011009">
    <property type="entry name" value="Kinase-like_dom_sf"/>
</dbReference>
<dbReference type="SUPFAM" id="SSF48452">
    <property type="entry name" value="TPR-like"/>
    <property type="match status" value="1"/>
</dbReference>
<dbReference type="GO" id="GO:0000077">
    <property type="term" value="P:DNA damage checkpoint signaling"/>
    <property type="evidence" value="ECO:0007669"/>
    <property type="project" value="TreeGrafter"/>
</dbReference>
<evidence type="ECO:0000313" key="24">
    <source>
        <dbReference type="Proteomes" id="UP000217199"/>
    </source>
</evidence>
<keyword evidence="7" id="KW-0547">Nucleotide-binding</keyword>
<keyword evidence="6" id="KW-0808">Transferase</keyword>
<dbReference type="STRING" id="2282107.A0A286UNB0"/>
<dbReference type="Pfam" id="PF08064">
    <property type="entry name" value="UME"/>
    <property type="match status" value="1"/>
</dbReference>
<dbReference type="InParanoid" id="A0A286UNB0"/>
<dbReference type="GO" id="GO:0000723">
    <property type="term" value="P:telomere maintenance"/>
    <property type="evidence" value="ECO:0007669"/>
    <property type="project" value="TreeGrafter"/>
</dbReference>
<evidence type="ECO:0000256" key="11">
    <source>
        <dbReference type="ARBA" id="ARBA00022853"/>
    </source>
</evidence>
<keyword evidence="24" id="KW-1185">Reference proteome</keyword>
<comment type="catalytic activity">
    <reaction evidence="18">
        <text>L-threonyl-[protein] + ATP = O-phospho-L-threonyl-[protein] + ADP + H(+)</text>
        <dbReference type="Rhea" id="RHEA:46608"/>
        <dbReference type="Rhea" id="RHEA-COMP:11060"/>
        <dbReference type="Rhea" id="RHEA-COMP:11605"/>
        <dbReference type="ChEBI" id="CHEBI:15378"/>
        <dbReference type="ChEBI" id="CHEBI:30013"/>
        <dbReference type="ChEBI" id="CHEBI:30616"/>
        <dbReference type="ChEBI" id="CHEBI:61977"/>
        <dbReference type="ChEBI" id="CHEBI:456216"/>
        <dbReference type="EC" id="2.7.11.1"/>
    </reaction>
</comment>
<dbReference type="SMART" id="SM00802">
    <property type="entry name" value="UME"/>
    <property type="match status" value="1"/>
</dbReference>
<protein>
    <recommendedName>
        <fullName evidence="4">Serine/threonine-protein kinase MEC1</fullName>
        <ecNumber evidence="3">2.7.11.1</ecNumber>
    </recommendedName>
    <alternativeName>
        <fullName evidence="17">ATR homolog</fullName>
    </alternativeName>
    <alternativeName>
        <fullName evidence="16">DNA-damage checkpoint kinase MEC1</fullName>
    </alternativeName>
    <alternativeName>
        <fullName evidence="15">Mitosis entry checkpoint protein 1</fullName>
    </alternativeName>
</protein>
<dbReference type="InterPro" id="IPR050517">
    <property type="entry name" value="DDR_Repair_Kinase"/>
</dbReference>
<evidence type="ECO:0000256" key="5">
    <source>
        <dbReference type="ARBA" id="ARBA00022527"/>
    </source>
</evidence>
<keyword evidence="14" id="KW-0469">Meiosis</keyword>
<dbReference type="Gene3D" id="1.25.40.10">
    <property type="entry name" value="Tetratricopeptide repeat domain"/>
    <property type="match status" value="1"/>
</dbReference>
<evidence type="ECO:0000256" key="1">
    <source>
        <dbReference type="ARBA" id="ARBA00004123"/>
    </source>
</evidence>
<dbReference type="GO" id="GO:0005524">
    <property type="term" value="F:ATP binding"/>
    <property type="evidence" value="ECO:0007669"/>
    <property type="project" value="UniProtKB-KW"/>
</dbReference>
<feature type="domain" description="FAT" evidence="21">
    <location>
        <begin position="1386"/>
        <end position="1943"/>
    </location>
</feature>
<evidence type="ECO:0000256" key="6">
    <source>
        <dbReference type="ARBA" id="ARBA00022679"/>
    </source>
</evidence>
<evidence type="ECO:0000256" key="2">
    <source>
        <dbReference type="ARBA" id="ARBA00010769"/>
    </source>
</evidence>
<evidence type="ECO:0000256" key="7">
    <source>
        <dbReference type="ARBA" id="ARBA00022741"/>
    </source>
</evidence>
<dbReference type="SMART" id="SM01343">
    <property type="entry name" value="FATC"/>
    <property type="match status" value="1"/>
</dbReference>
<evidence type="ECO:0000256" key="14">
    <source>
        <dbReference type="ARBA" id="ARBA00023254"/>
    </source>
</evidence>
<evidence type="ECO:0000313" key="23">
    <source>
        <dbReference type="EMBL" id="PAV21050.1"/>
    </source>
</evidence>
<dbReference type="SMART" id="SM00146">
    <property type="entry name" value="PI3Kc"/>
    <property type="match status" value="1"/>
</dbReference>
<dbReference type="EMBL" id="NBII01000003">
    <property type="protein sequence ID" value="PAV21050.1"/>
    <property type="molecule type" value="Genomic_DNA"/>
</dbReference>
<dbReference type="Pfam" id="PF25385">
    <property type="entry name" value="HEAT_MEC1_N"/>
    <property type="match status" value="1"/>
</dbReference>
<dbReference type="GO" id="GO:0005694">
    <property type="term" value="C:chromosome"/>
    <property type="evidence" value="ECO:0007669"/>
    <property type="project" value="TreeGrafter"/>
</dbReference>
<dbReference type="InterPro" id="IPR018936">
    <property type="entry name" value="PI3/4_kinase_CS"/>
</dbReference>
<dbReference type="Pfam" id="PF02260">
    <property type="entry name" value="FATC"/>
    <property type="match status" value="1"/>
</dbReference>
<reference evidence="23 24" key="1">
    <citation type="journal article" date="2017" name="Mol. Ecol.">
        <title>Comparative and population genomic landscape of Phellinus noxius: A hypervariable fungus causing root rot in trees.</title>
        <authorList>
            <person name="Chung C.L."/>
            <person name="Lee T.J."/>
            <person name="Akiba M."/>
            <person name="Lee H.H."/>
            <person name="Kuo T.H."/>
            <person name="Liu D."/>
            <person name="Ke H.M."/>
            <person name="Yokoi T."/>
            <person name="Roa M.B."/>
            <person name="Lu M.J."/>
            <person name="Chang Y.Y."/>
            <person name="Ann P.J."/>
            <person name="Tsai J.N."/>
            <person name="Chen C.Y."/>
            <person name="Tzean S.S."/>
            <person name="Ota Y."/>
            <person name="Hattori T."/>
            <person name="Sahashi N."/>
            <person name="Liou R.F."/>
            <person name="Kikuchi T."/>
            <person name="Tsai I.J."/>
        </authorList>
    </citation>
    <scope>NUCLEOTIDE SEQUENCE [LARGE SCALE GENOMIC DNA]</scope>
    <source>
        <strain evidence="23 24">FFPRI411160</strain>
    </source>
</reference>
<dbReference type="InterPro" id="IPR000403">
    <property type="entry name" value="PI3/4_kinase_cat_dom"/>
</dbReference>
<dbReference type="Proteomes" id="UP000217199">
    <property type="component" value="Unassembled WGS sequence"/>
</dbReference>
<evidence type="ECO:0000256" key="9">
    <source>
        <dbReference type="ARBA" id="ARBA00022777"/>
    </source>
</evidence>
<dbReference type="Pfam" id="PF02259">
    <property type="entry name" value="FAT"/>
    <property type="match status" value="1"/>
</dbReference>
<evidence type="ECO:0000259" key="21">
    <source>
        <dbReference type="PROSITE" id="PS51189"/>
    </source>
</evidence>
<evidence type="ECO:0000259" key="20">
    <source>
        <dbReference type="PROSITE" id="PS50290"/>
    </source>
</evidence>
<dbReference type="InterPro" id="IPR011989">
    <property type="entry name" value="ARM-like"/>
</dbReference>
<proteinExistence type="inferred from homology"/>
<dbReference type="InterPro" id="IPR012993">
    <property type="entry name" value="UME"/>
</dbReference>
<dbReference type="Pfam" id="PF23593">
    <property type="entry name" value="HEAT_ATR"/>
    <property type="match status" value="1"/>
</dbReference>
<comment type="catalytic activity">
    <reaction evidence="19">
        <text>L-seryl-[protein] + ATP = O-phospho-L-seryl-[protein] + ADP + H(+)</text>
        <dbReference type="Rhea" id="RHEA:17989"/>
        <dbReference type="Rhea" id="RHEA-COMP:9863"/>
        <dbReference type="Rhea" id="RHEA-COMP:11604"/>
        <dbReference type="ChEBI" id="CHEBI:15378"/>
        <dbReference type="ChEBI" id="CHEBI:29999"/>
        <dbReference type="ChEBI" id="CHEBI:30616"/>
        <dbReference type="ChEBI" id="CHEBI:83421"/>
        <dbReference type="ChEBI" id="CHEBI:456216"/>
        <dbReference type="EC" id="2.7.11.1"/>
    </reaction>
</comment>
<dbReference type="PROSITE" id="PS00916">
    <property type="entry name" value="PI3_4_KINASE_2"/>
    <property type="match status" value="1"/>
</dbReference>
<evidence type="ECO:0000256" key="4">
    <source>
        <dbReference type="ARBA" id="ARBA00021345"/>
    </source>
</evidence>
<dbReference type="PROSITE" id="PS51190">
    <property type="entry name" value="FATC"/>
    <property type="match status" value="1"/>
</dbReference>
<keyword evidence="5" id="KW-0723">Serine/threonine-protein kinase</keyword>
<dbReference type="Gene3D" id="1.25.10.10">
    <property type="entry name" value="Leucine-rich Repeat Variant"/>
    <property type="match status" value="1"/>
</dbReference>
<evidence type="ECO:0000256" key="16">
    <source>
        <dbReference type="ARBA" id="ARBA00030459"/>
    </source>
</evidence>
<dbReference type="Gene3D" id="1.10.1070.11">
    <property type="entry name" value="Phosphatidylinositol 3-/4-kinase, catalytic domain"/>
    <property type="match status" value="1"/>
</dbReference>
<keyword evidence="8" id="KW-0227">DNA damage</keyword>
<keyword evidence="13" id="KW-0539">Nucleus</keyword>
<dbReference type="PANTHER" id="PTHR11139">
    <property type="entry name" value="ATAXIA TELANGIECTASIA MUTATED ATM -RELATED"/>
    <property type="match status" value="1"/>
</dbReference>